<keyword evidence="2" id="KW-1185">Reference proteome</keyword>
<evidence type="ECO:0008006" key="3">
    <source>
        <dbReference type="Google" id="ProtNLM"/>
    </source>
</evidence>
<proteinExistence type="predicted"/>
<gene>
    <name evidence="1" type="ORF">C8N24_1976</name>
</gene>
<accession>A0A660LAP9</accession>
<dbReference type="RefSeq" id="WP_211339905.1">
    <property type="nucleotide sequence ID" value="NZ_RBIL01000001.1"/>
</dbReference>
<dbReference type="Proteomes" id="UP000278962">
    <property type="component" value="Unassembled WGS sequence"/>
</dbReference>
<sequence length="137" mass="14605">MPVAVYRAPMRARDRESPVGEGAGFGLACGVVGIGDTLARRVERLASLPDGVFVWTRDSGGWFHLGRVAGPYRLDESEAARAVGIVHVRPCAWLDDPFSPDAVPAAVAASFARGGRNLQQIHGGSVEARTLELWPAQ</sequence>
<evidence type="ECO:0000313" key="1">
    <source>
        <dbReference type="EMBL" id="RKQ92137.1"/>
    </source>
</evidence>
<protein>
    <recommendedName>
        <fullName evidence="3">GAF domain-containing protein</fullName>
    </recommendedName>
</protein>
<name>A0A660LAP9_9ACTN</name>
<organism evidence="1 2">
    <name type="scientific">Solirubrobacter pauli</name>
    <dbReference type="NCBI Taxonomy" id="166793"/>
    <lineage>
        <taxon>Bacteria</taxon>
        <taxon>Bacillati</taxon>
        <taxon>Actinomycetota</taxon>
        <taxon>Thermoleophilia</taxon>
        <taxon>Solirubrobacterales</taxon>
        <taxon>Solirubrobacteraceae</taxon>
        <taxon>Solirubrobacter</taxon>
    </lineage>
</organism>
<dbReference type="EMBL" id="RBIL01000001">
    <property type="protein sequence ID" value="RKQ92137.1"/>
    <property type="molecule type" value="Genomic_DNA"/>
</dbReference>
<evidence type="ECO:0000313" key="2">
    <source>
        <dbReference type="Proteomes" id="UP000278962"/>
    </source>
</evidence>
<dbReference type="AlphaFoldDB" id="A0A660LAP9"/>
<reference evidence="1 2" key="1">
    <citation type="submission" date="2018-10" db="EMBL/GenBank/DDBJ databases">
        <title>Genomic Encyclopedia of Archaeal and Bacterial Type Strains, Phase II (KMG-II): from individual species to whole genera.</title>
        <authorList>
            <person name="Goeker M."/>
        </authorList>
    </citation>
    <scope>NUCLEOTIDE SEQUENCE [LARGE SCALE GENOMIC DNA]</scope>
    <source>
        <strain evidence="1 2">DSM 14954</strain>
    </source>
</reference>
<comment type="caution">
    <text evidence="1">The sequence shown here is derived from an EMBL/GenBank/DDBJ whole genome shotgun (WGS) entry which is preliminary data.</text>
</comment>